<dbReference type="InterPro" id="IPR001128">
    <property type="entry name" value="Cyt_P450"/>
</dbReference>
<evidence type="ECO:0000256" key="10">
    <source>
        <dbReference type="SAM" id="Phobius"/>
    </source>
</evidence>
<protein>
    <submittedName>
        <fullName evidence="11">Cytochrome P450</fullName>
    </submittedName>
</protein>
<dbReference type="PRINTS" id="PR00385">
    <property type="entry name" value="P450"/>
</dbReference>
<dbReference type="CDD" id="cd11041">
    <property type="entry name" value="CYP503A1-like"/>
    <property type="match status" value="1"/>
</dbReference>
<evidence type="ECO:0000256" key="9">
    <source>
        <dbReference type="RuleBase" id="RU000461"/>
    </source>
</evidence>
<dbReference type="Proteomes" id="UP000800200">
    <property type="component" value="Unassembled WGS sequence"/>
</dbReference>
<dbReference type="PRINTS" id="PR00465">
    <property type="entry name" value="EP450IV"/>
</dbReference>
<keyword evidence="6 8" id="KW-0408">Iron</keyword>
<evidence type="ECO:0000256" key="2">
    <source>
        <dbReference type="ARBA" id="ARBA00010617"/>
    </source>
</evidence>
<evidence type="ECO:0000313" key="11">
    <source>
        <dbReference type="EMBL" id="KAF2183757.1"/>
    </source>
</evidence>
<keyword evidence="12" id="KW-1185">Reference proteome</keyword>
<evidence type="ECO:0000256" key="8">
    <source>
        <dbReference type="PIRSR" id="PIRSR602403-1"/>
    </source>
</evidence>
<keyword evidence="3 8" id="KW-0349">Heme</keyword>
<keyword evidence="10" id="KW-0472">Membrane</keyword>
<reference evidence="11" key="1">
    <citation type="journal article" date="2020" name="Stud. Mycol.">
        <title>101 Dothideomycetes genomes: a test case for predicting lifestyles and emergence of pathogens.</title>
        <authorList>
            <person name="Haridas S."/>
            <person name="Albert R."/>
            <person name="Binder M."/>
            <person name="Bloem J."/>
            <person name="Labutti K."/>
            <person name="Salamov A."/>
            <person name="Andreopoulos B."/>
            <person name="Baker S."/>
            <person name="Barry K."/>
            <person name="Bills G."/>
            <person name="Bluhm B."/>
            <person name="Cannon C."/>
            <person name="Castanera R."/>
            <person name="Culley D."/>
            <person name="Daum C."/>
            <person name="Ezra D."/>
            <person name="Gonzalez J."/>
            <person name="Henrissat B."/>
            <person name="Kuo A."/>
            <person name="Liang C."/>
            <person name="Lipzen A."/>
            <person name="Lutzoni F."/>
            <person name="Magnuson J."/>
            <person name="Mondo S."/>
            <person name="Nolan M."/>
            <person name="Ohm R."/>
            <person name="Pangilinan J."/>
            <person name="Park H.-J."/>
            <person name="Ramirez L."/>
            <person name="Alfaro M."/>
            <person name="Sun H."/>
            <person name="Tritt A."/>
            <person name="Yoshinaga Y."/>
            <person name="Zwiers L.-H."/>
            <person name="Turgeon B."/>
            <person name="Goodwin S."/>
            <person name="Spatafora J."/>
            <person name="Crous P."/>
            <person name="Grigoriev I."/>
        </authorList>
    </citation>
    <scope>NUCLEOTIDE SEQUENCE</scope>
    <source>
        <strain evidence="11">CBS 207.26</strain>
    </source>
</reference>
<dbReference type="GO" id="GO:0004497">
    <property type="term" value="F:monooxygenase activity"/>
    <property type="evidence" value="ECO:0007669"/>
    <property type="project" value="UniProtKB-KW"/>
</dbReference>
<dbReference type="PROSITE" id="PS00086">
    <property type="entry name" value="CYTOCHROME_P450"/>
    <property type="match status" value="1"/>
</dbReference>
<dbReference type="EMBL" id="ML994641">
    <property type="protein sequence ID" value="KAF2183757.1"/>
    <property type="molecule type" value="Genomic_DNA"/>
</dbReference>
<feature type="binding site" description="axial binding residue" evidence="8">
    <location>
        <position position="449"/>
    </location>
    <ligand>
        <name>heme</name>
        <dbReference type="ChEBI" id="CHEBI:30413"/>
    </ligand>
    <ligandPart>
        <name>Fe</name>
        <dbReference type="ChEBI" id="CHEBI:18248"/>
    </ligandPart>
</feature>
<dbReference type="InterPro" id="IPR017972">
    <property type="entry name" value="Cyt_P450_CS"/>
</dbReference>
<dbReference type="GO" id="GO:0020037">
    <property type="term" value="F:heme binding"/>
    <property type="evidence" value="ECO:0007669"/>
    <property type="project" value="InterPro"/>
</dbReference>
<keyword evidence="5 9" id="KW-0560">Oxidoreductase</keyword>
<feature type="transmembrane region" description="Helical" evidence="10">
    <location>
        <begin position="12"/>
        <end position="31"/>
    </location>
</feature>
<dbReference type="SUPFAM" id="SSF48264">
    <property type="entry name" value="Cytochrome P450"/>
    <property type="match status" value="1"/>
</dbReference>
<dbReference type="GO" id="GO:0016705">
    <property type="term" value="F:oxidoreductase activity, acting on paired donors, with incorporation or reduction of molecular oxygen"/>
    <property type="evidence" value="ECO:0007669"/>
    <property type="project" value="InterPro"/>
</dbReference>
<comment type="similarity">
    <text evidence="2 9">Belongs to the cytochrome P450 family.</text>
</comment>
<evidence type="ECO:0000256" key="6">
    <source>
        <dbReference type="ARBA" id="ARBA00023004"/>
    </source>
</evidence>
<sequence length="510" mass="58138">MLFAFLRIQEVVTPVFTAVVCCTLGILYYVVIYRGKIRSDIPWIALNEHGLMDSGKARMQWITHCRDILDKGITQVQGAFQAHTGDGPMIILPNRHADEIRNNPDLLLSESTAENMFAGYPGFEPFALIKSHNVIQDVVRLKLTRSLDAITPELTAEANRSLERLLGNSDEWKAINLKPIIYKFVARLSSRVFLGEEVCNNEKWPDICVSYTMDSFSAARVLRTWSPLLRPIVHWFIPECCRVRRERDITRVIVTPIVQERMARRKKAEGGASETADMVGWIDDVARSKSYAVRMEDAQLFLAIAAIHTTTEALSYLMLDLLDHPEIIPRLKEEIISVLKDGWKKASLQQMKYLDSILKESQRLHKLSMISMERKAMKTVTLSDGTTIPKGAKLCVNTDFAFKESIYPSPHAFQSDRFLQKREAGESNKWQYVTTSPEHLGFGHGRHACPGRFFASNEIKIALIHLLLKYDWKYSEEGKVAEQVSGPSAWVPVTQKVIYRRREEEVKIDG</sequence>
<keyword evidence="4 8" id="KW-0479">Metal-binding</keyword>
<accession>A0A6A6DVN9</accession>
<dbReference type="Gene3D" id="1.10.630.10">
    <property type="entry name" value="Cytochrome P450"/>
    <property type="match status" value="1"/>
</dbReference>
<organism evidence="11 12">
    <name type="scientific">Zopfia rhizophila CBS 207.26</name>
    <dbReference type="NCBI Taxonomy" id="1314779"/>
    <lineage>
        <taxon>Eukaryota</taxon>
        <taxon>Fungi</taxon>
        <taxon>Dikarya</taxon>
        <taxon>Ascomycota</taxon>
        <taxon>Pezizomycotina</taxon>
        <taxon>Dothideomycetes</taxon>
        <taxon>Dothideomycetes incertae sedis</taxon>
        <taxon>Zopfiaceae</taxon>
        <taxon>Zopfia</taxon>
    </lineage>
</organism>
<keyword evidence="7 9" id="KW-0503">Monooxygenase</keyword>
<keyword evidence="10" id="KW-0812">Transmembrane</keyword>
<evidence type="ECO:0000256" key="1">
    <source>
        <dbReference type="ARBA" id="ARBA00001971"/>
    </source>
</evidence>
<evidence type="ECO:0000256" key="4">
    <source>
        <dbReference type="ARBA" id="ARBA00022723"/>
    </source>
</evidence>
<evidence type="ECO:0000313" key="12">
    <source>
        <dbReference type="Proteomes" id="UP000800200"/>
    </source>
</evidence>
<dbReference type="Pfam" id="PF00067">
    <property type="entry name" value="p450"/>
    <property type="match status" value="1"/>
</dbReference>
<evidence type="ECO:0000256" key="7">
    <source>
        <dbReference type="ARBA" id="ARBA00023033"/>
    </source>
</evidence>
<dbReference type="OrthoDB" id="1844152at2759"/>
<name>A0A6A6DVN9_9PEZI</name>
<comment type="cofactor">
    <cofactor evidence="1 8">
        <name>heme</name>
        <dbReference type="ChEBI" id="CHEBI:30413"/>
    </cofactor>
</comment>
<evidence type="ECO:0000256" key="3">
    <source>
        <dbReference type="ARBA" id="ARBA00022617"/>
    </source>
</evidence>
<dbReference type="InterPro" id="IPR036396">
    <property type="entry name" value="Cyt_P450_sf"/>
</dbReference>
<evidence type="ECO:0000256" key="5">
    <source>
        <dbReference type="ARBA" id="ARBA00023002"/>
    </source>
</evidence>
<dbReference type="GO" id="GO:0005506">
    <property type="term" value="F:iron ion binding"/>
    <property type="evidence" value="ECO:0007669"/>
    <property type="project" value="InterPro"/>
</dbReference>
<dbReference type="PANTHER" id="PTHR46206:SF2">
    <property type="entry name" value="CYTOCHROME P450 MONOOXYGENASE AUSG-RELATED"/>
    <property type="match status" value="1"/>
</dbReference>
<dbReference type="InterPro" id="IPR002403">
    <property type="entry name" value="Cyt_P450_E_grp-IV"/>
</dbReference>
<proteinExistence type="inferred from homology"/>
<keyword evidence="10" id="KW-1133">Transmembrane helix</keyword>
<dbReference type="PANTHER" id="PTHR46206">
    <property type="entry name" value="CYTOCHROME P450"/>
    <property type="match status" value="1"/>
</dbReference>
<dbReference type="AlphaFoldDB" id="A0A6A6DVN9"/>
<gene>
    <name evidence="11" type="ORF">K469DRAFT_710557</name>
</gene>